<dbReference type="PANTHER" id="PTHR31672">
    <property type="entry name" value="BNACNNG10540D PROTEIN"/>
    <property type="match status" value="1"/>
</dbReference>
<evidence type="ECO:0000313" key="2">
    <source>
        <dbReference type="Proteomes" id="UP001396334"/>
    </source>
</evidence>
<name>A0ABR2TWA8_9ROSI</name>
<dbReference type="InterPro" id="IPR036047">
    <property type="entry name" value="F-box-like_dom_sf"/>
</dbReference>
<evidence type="ECO:0000313" key="1">
    <source>
        <dbReference type="EMBL" id="KAK9041778.1"/>
    </source>
</evidence>
<sequence>MQKQLMVGNGKGNDSGFEFLSNDLLIQMLSRVPVEQLWWKCRLVCKRWEALIPSPYVAHAHLQHATPSTFLVFYYPTDKWGDKLDFFLPQDDDDEASLFMRRAFNGSLVERWKHQTGFQNFFPVASCNGLVLFKRCSTKWRSLGTLRCRVRFGSSPVVLDDTLYWMAENMFSNTPYTECENCIITFSIHNKEFHTMSYPSIRSCKPSEYHRRLNLVAMDGQLTCWYMSGQVADAWVCEGPSNWTWIYRLDCNRNFGMNIPRDIYNVRPVSIQNKKLTLVWPRIGVFRYDLLRNKEEKIELEGIEQDQYKQGHLLDTCYTKSVVSLSNFYPGLSVWEMDVF</sequence>
<dbReference type="Gene3D" id="1.20.1280.50">
    <property type="match status" value="1"/>
</dbReference>
<comment type="caution">
    <text evidence="1">The sequence shown here is derived from an EMBL/GenBank/DDBJ whole genome shotgun (WGS) entry which is preliminary data.</text>
</comment>
<gene>
    <name evidence="1" type="ORF">V6N11_016868</name>
</gene>
<dbReference type="PANTHER" id="PTHR31672:SF13">
    <property type="entry name" value="F-BOX PROTEIN CPR30-LIKE"/>
    <property type="match status" value="1"/>
</dbReference>
<protein>
    <recommendedName>
        <fullName evidence="3">F-box domain-containing protein</fullName>
    </recommendedName>
</protein>
<dbReference type="InterPro" id="IPR050796">
    <property type="entry name" value="SCF_F-box_component"/>
</dbReference>
<proteinExistence type="predicted"/>
<accession>A0ABR2TWA8</accession>
<reference evidence="1 2" key="1">
    <citation type="journal article" date="2024" name="G3 (Bethesda)">
        <title>Genome assembly of Hibiscus sabdariffa L. provides insights into metabolisms of medicinal natural products.</title>
        <authorList>
            <person name="Kim T."/>
        </authorList>
    </citation>
    <scope>NUCLEOTIDE SEQUENCE [LARGE SCALE GENOMIC DNA]</scope>
    <source>
        <strain evidence="1">TK-2024</strain>
        <tissue evidence="1">Old leaves</tissue>
    </source>
</reference>
<dbReference type="SUPFAM" id="SSF81383">
    <property type="entry name" value="F-box domain"/>
    <property type="match status" value="1"/>
</dbReference>
<dbReference type="EMBL" id="JBBPBN010000004">
    <property type="protein sequence ID" value="KAK9041778.1"/>
    <property type="molecule type" value="Genomic_DNA"/>
</dbReference>
<organism evidence="1 2">
    <name type="scientific">Hibiscus sabdariffa</name>
    <name type="common">roselle</name>
    <dbReference type="NCBI Taxonomy" id="183260"/>
    <lineage>
        <taxon>Eukaryota</taxon>
        <taxon>Viridiplantae</taxon>
        <taxon>Streptophyta</taxon>
        <taxon>Embryophyta</taxon>
        <taxon>Tracheophyta</taxon>
        <taxon>Spermatophyta</taxon>
        <taxon>Magnoliopsida</taxon>
        <taxon>eudicotyledons</taxon>
        <taxon>Gunneridae</taxon>
        <taxon>Pentapetalae</taxon>
        <taxon>rosids</taxon>
        <taxon>malvids</taxon>
        <taxon>Malvales</taxon>
        <taxon>Malvaceae</taxon>
        <taxon>Malvoideae</taxon>
        <taxon>Hibiscus</taxon>
    </lineage>
</organism>
<keyword evidence="2" id="KW-1185">Reference proteome</keyword>
<evidence type="ECO:0008006" key="3">
    <source>
        <dbReference type="Google" id="ProtNLM"/>
    </source>
</evidence>
<dbReference type="Proteomes" id="UP001396334">
    <property type="component" value="Unassembled WGS sequence"/>
</dbReference>